<keyword evidence="2" id="KW-1185">Reference proteome</keyword>
<dbReference type="InterPro" id="IPR007061">
    <property type="entry name" value="MST-like"/>
</dbReference>
<protein>
    <submittedName>
        <fullName evidence="1">DUF664 domain-containing protein</fullName>
    </submittedName>
</protein>
<organism evidence="1 2">
    <name type="scientific">Actinomadura adrarensis</name>
    <dbReference type="NCBI Taxonomy" id="1819600"/>
    <lineage>
        <taxon>Bacteria</taxon>
        <taxon>Bacillati</taxon>
        <taxon>Actinomycetota</taxon>
        <taxon>Actinomycetes</taxon>
        <taxon>Streptosporangiales</taxon>
        <taxon>Thermomonosporaceae</taxon>
        <taxon>Actinomadura</taxon>
    </lineage>
</organism>
<accession>A0ABW3CK67</accession>
<dbReference type="EMBL" id="JBHTIR010002537">
    <property type="protein sequence ID" value="MFD0853906.1"/>
    <property type="molecule type" value="Genomic_DNA"/>
</dbReference>
<gene>
    <name evidence="1" type="ORF">ACFQ07_16835</name>
</gene>
<name>A0ABW3CK67_9ACTN</name>
<sequence>MVWTAPEVERPFNAEFDVSGADAEADYATYVQEIETVRRLLADRSLDEVYLDPRREIEMSLRWVYGVMIQEYARHNGHADLLREGIDGRTGH</sequence>
<dbReference type="SUPFAM" id="SSF109854">
    <property type="entry name" value="DinB/YfiT-like putative metalloenzymes"/>
    <property type="match status" value="1"/>
</dbReference>
<dbReference type="Gene3D" id="1.20.120.450">
    <property type="entry name" value="dinb family like domain"/>
    <property type="match status" value="1"/>
</dbReference>
<evidence type="ECO:0000313" key="1">
    <source>
        <dbReference type="EMBL" id="MFD0853906.1"/>
    </source>
</evidence>
<proteinExistence type="predicted"/>
<dbReference type="Pfam" id="PF04978">
    <property type="entry name" value="MST"/>
    <property type="match status" value="1"/>
</dbReference>
<evidence type="ECO:0000313" key="2">
    <source>
        <dbReference type="Proteomes" id="UP001597083"/>
    </source>
</evidence>
<dbReference type="Proteomes" id="UP001597083">
    <property type="component" value="Unassembled WGS sequence"/>
</dbReference>
<reference evidence="2" key="1">
    <citation type="journal article" date="2019" name="Int. J. Syst. Evol. Microbiol.">
        <title>The Global Catalogue of Microorganisms (GCM) 10K type strain sequencing project: providing services to taxonomists for standard genome sequencing and annotation.</title>
        <authorList>
            <consortium name="The Broad Institute Genomics Platform"/>
            <consortium name="The Broad Institute Genome Sequencing Center for Infectious Disease"/>
            <person name="Wu L."/>
            <person name="Ma J."/>
        </authorList>
    </citation>
    <scope>NUCLEOTIDE SEQUENCE [LARGE SCALE GENOMIC DNA]</scope>
    <source>
        <strain evidence="2">JCM 31696</strain>
    </source>
</reference>
<dbReference type="InterPro" id="IPR034660">
    <property type="entry name" value="DinB/YfiT-like"/>
</dbReference>
<comment type="caution">
    <text evidence="1">The sequence shown here is derived from an EMBL/GenBank/DDBJ whole genome shotgun (WGS) entry which is preliminary data.</text>
</comment>